<proteinExistence type="predicted"/>
<evidence type="ECO:0000313" key="4">
    <source>
        <dbReference type="Proteomes" id="UP000677228"/>
    </source>
</evidence>
<name>A0A8S2DHS6_9BILA</name>
<comment type="caution">
    <text evidence="2">The sequence shown here is derived from an EMBL/GenBank/DDBJ whole genome shotgun (WGS) entry which is preliminary data.</text>
</comment>
<dbReference type="Proteomes" id="UP000682733">
    <property type="component" value="Unassembled WGS sequence"/>
</dbReference>
<dbReference type="SUPFAM" id="SSF49785">
    <property type="entry name" value="Galactose-binding domain-like"/>
    <property type="match status" value="1"/>
</dbReference>
<gene>
    <name evidence="2" type="ORF">OVA965_LOCUS9417</name>
    <name evidence="3" type="ORF">TMI583_LOCUS9413</name>
</gene>
<reference evidence="2" key="1">
    <citation type="submission" date="2021-02" db="EMBL/GenBank/DDBJ databases">
        <authorList>
            <person name="Nowell W R."/>
        </authorList>
    </citation>
    <scope>NUCLEOTIDE SEQUENCE</scope>
</reference>
<dbReference type="AlphaFoldDB" id="A0A8S2DHS6"/>
<evidence type="ECO:0000256" key="1">
    <source>
        <dbReference type="SAM" id="SignalP"/>
    </source>
</evidence>
<dbReference type="EMBL" id="CAJNOK010003326">
    <property type="protein sequence ID" value="CAF0896870.1"/>
    <property type="molecule type" value="Genomic_DNA"/>
</dbReference>
<sequence>MTKLSDSTKQGAVLLFILVSTTTTVTTTTTANVCLDRNALVTVLDTFSLSAPQNYVFRSYVYNATAGRTLGTLTFSLRNDPAYWSLDDVSVKSVSSSAELLTNGGFESGSLTPWIYCSPVTGSISSQIASGNQHSGTYYYKDGSSGSYDYLSQKFTMISGSQYVISFWLASRFGGTVYTSGTVLAQVALQF</sequence>
<organism evidence="2 4">
    <name type="scientific">Didymodactylos carnosus</name>
    <dbReference type="NCBI Taxonomy" id="1234261"/>
    <lineage>
        <taxon>Eukaryota</taxon>
        <taxon>Metazoa</taxon>
        <taxon>Spiralia</taxon>
        <taxon>Gnathifera</taxon>
        <taxon>Rotifera</taxon>
        <taxon>Eurotatoria</taxon>
        <taxon>Bdelloidea</taxon>
        <taxon>Philodinida</taxon>
        <taxon>Philodinidae</taxon>
        <taxon>Didymodactylos</taxon>
    </lineage>
</organism>
<evidence type="ECO:0000313" key="2">
    <source>
        <dbReference type="EMBL" id="CAF0896870.1"/>
    </source>
</evidence>
<protein>
    <submittedName>
        <fullName evidence="2">Uncharacterized protein</fullName>
    </submittedName>
</protein>
<feature type="chain" id="PRO_5036273394" evidence="1">
    <location>
        <begin position="28"/>
        <end position="191"/>
    </location>
</feature>
<evidence type="ECO:0000313" key="3">
    <source>
        <dbReference type="EMBL" id="CAF3678165.1"/>
    </source>
</evidence>
<keyword evidence="1" id="KW-0732">Signal</keyword>
<dbReference type="Gene3D" id="2.60.120.260">
    <property type="entry name" value="Galactose-binding domain-like"/>
    <property type="match status" value="1"/>
</dbReference>
<feature type="signal peptide" evidence="1">
    <location>
        <begin position="1"/>
        <end position="27"/>
    </location>
</feature>
<accession>A0A8S2DHS6</accession>
<dbReference type="Proteomes" id="UP000677228">
    <property type="component" value="Unassembled WGS sequence"/>
</dbReference>
<dbReference type="EMBL" id="CAJOBA010003327">
    <property type="protein sequence ID" value="CAF3678165.1"/>
    <property type="molecule type" value="Genomic_DNA"/>
</dbReference>
<dbReference type="InterPro" id="IPR008979">
    <property type="entry name" value="Galactose-bd-like_sf"/>
</dbReference>